<keyword evidence="2" id="KW-1185">Reference proteome</keyword>
<dbReference type="EMBL" id="AP024484">
    <property type="protein sequence ID" value="BCS85366.1"/>
    <property type="molecule type" value="Genomic_DNA"/>
</dbReference>
<dbReference type="RefSeq" id="WP_207155513.1">
    <property type="nucleotide sequence ID" value="NZ_AP024484.1"/>
</dbReference>
<reference evidence="1 2" key="1">
    <citation type="journal article" date="2022" name="Int. J. Syst. Evol. Microbiol.">
        <title>Prevotella herbatica sp. nov., a plant polysaccharide-decomposing anaerobic bacterium isolated from a methanogenic reactor.</title>
        <authorList>
            <person name="Uek A."/>
            <person name="Tonouchi A."/>
            <person name="Kaku N."/>
            <person name="Ueki K."/>
        </authorList>
    </citation>
    <scope>NUCLEOTIDE SEQUENCE [LARGE SCALE GENOMIC DNA]</scope>
    <source>
        <strain evidence="1 2">WR041</strain>
    </source>
</reference>
<evidence type="ECO:0000313" key="2">
    <source>
        <dbReference type="Proteomes" id="UP001319045"/>
    </source>
</evidence>
<dbReference type="Proteomes" id="UP001319045">
    <property type="component" value="Chromosome"/>
</dbReference>
<organism evidence="1 2">
    <name type="scientific">Prevotella herbatica</name>
    <dbReference type="NCBI Taxonomy" id="2801997"/>
    <lineage>
        <taxon>Bacteria</taxon>
        <taxon>Pseudomonadati</taxon>
        <taxon>Bacteroidota</taxon>
        <taxon>Bacteroidia</taxon>
        <taxon>Bacteroidales</taxon>
        <taxon>Prevotellaceae</taxon>
        <taxon>Prevotella</taxon>
    </lineage>
</organism>
<protein>
    <recommendedName>
        <fullName evidence="3">SIR2-like domain-containing protein</fullName>
    </recommendedName>
</protein>
<gene>
    <name evidence="1" type="ORF">prwr041_12590</name>
</gene>
<name>A0ABM7NXW4_9BACT</name>
<dbReference type="Pfam" id="PF13289">
    <property type="entry name" value="SIR2_2"/>
    <property type="match status" value="1"/>
</dbReference>
<evidence type="ECO:0000313" key="1">
    <source>
        <dbReference type="EMBL" id="BCS85366.1"/>
    </source>
</evidence>
<evidence type="ECO:0008006" key="3">
    <source>
        <dbReference type="Google" id="ProtNLM"/>
    </source>
</evidence>
<proteinExistence type="predicted"/>
<sequence length="425" mass="49454">MGNNIQKTEPDVILDINFKQGLSDFFEENNIKTDDRKKCVKAKIAEFFNMKNVCFLFGAGTSASAIPPMKKLCEIISDKIEKTASQPVKDKFKSIAESNNHNLEQILGVLYSGRSYYSGFKGKNQKEELCCKKLIELIEQEIFKNINIKFATDEQFELLEIYKQFYQKIAFRNKDLSRVSVFTTNNDLYNERALDDLNIHYINGFSGGIRKFFNPSMFNYTYSKRMDVGIDKYEPVENMVYLYKIHGSVNWIDKGETEGRFFSIEESFEHCTSEDNNILIYPTPTKQNKSLGAPYVDLFREFQHRLLEANTVLFVMGYGFNDEHVNDIIYRALATNTTFNVVIINQIDENKPICKVDDKRVFRLWGTAEINGKKTQMHYFDYAVKEWLPDINAFSHNDDILNAFMKEMKEIKEAVSKDDEGQRDK</sequence>
<accession>A0ABM7NXW4</accession>